<feature type="transmembrane region" description="Helical" evidence="1">
    <location>
        <begin position="62"/>
        <end position="80"/>
    </location>
</feature>
<sequence length="237" mass="26795">MELRNKIARDITWILLSWSAWFVPILVIVYVAFKIMGGEVEINQQNIDQVTFFTFAYHPSKIFMLVIGIIHVSGFLPFFAKQGVTRRDYFFGSGISSVLVSLMLMISAGFVTLVENILFPVIETEFIISAEAPWYLTATVFTLNLLVYFMAGWLIGAGFYRFGGIGGMLYIAIAIVMVLFSSMFWEGEEKHPLNCPFGLSNLRDLPPSVSLMGTFLLIAVMLWIVRATTRSVRIKMK</sequence>
<evidence type="ECO:0000256" key="1">
    <source>
        <dbReference type="SAM" id="Phobius"/>
    </source>
</evidence>
<evidence type="ECO:0000313" key="3">
    <source>
        <dbReference type="Proteomes" id="UP000199387"/>
    </source>
</evidence>
<dbReference type="AlphaFoldDB" id="A0A1G6N8R5"/>
<keyword evidence="3" id="KW-1185">Reference proteome</keyword>
<evidence type="ECO:0008006" key="4">
    <source>
        <dbReference type="Google" id="ProtNLM"/>
    </source>
</evidence>
<keyword evidence="1" id="KW-0812">Transmembrane</keyword>
<feature type="transmembrane region" description="Helical" evidence="1">
    <location>
        <begin position="134"/>
        <end position="155"/>
    </location>
</feature>
<reference evidence="2 3" key="1">
    <citation type="submission" date="2016-10" db="EMBL/GenBank/DDBJ databases">
        <authorList>
            <person name="de Groot N.N."/>
        </authorList>
    </citation>
    <scope>NUCLEOTIDE SEQUENCE [LARGE SCALE GENOMIC DNA]</scope>
    <source>
        <strain evidence="2 3">DSM 45514</strain>
    </source>
</reference>
<dbReference type="STRING" id="1236220.SAMN04488112_11255"/>
<feature type="transmembrane region" description="Helical" evidence="1">
    <location>
        <begin position="205"/>
        <end position="225"/>
    </location>
</feature>
<accession>A0A1G6N8R5</accession>
<evidence type="ECO:0000313" key="2">
    <source>
        <dbReference type="EMBL" id="SDC64252.1"/>
    </source>
</evidence>
<feature type="transmembrane region" description="Helical" evidence="1">
    <location>
        <begin position="167"/>
        <end position="185"/>
    </location>
</feature>
<name>A0A1G6N8R5_9BACL</name>
<proteinExistence type="predicted"/>
<organism evidence="2 3">
    <name type="scientific">Melghirimyces thermohalophilus</name>
    <dbReference type="NCBI Taxonomy" id="1236220"/>
    <lineage>
        <taxon>Bacteria</taxon>
        <taxon>Bacillati</taxon>
        <taxon>Bacillota</taxon>
        <taxon>Bacilli</taxon>
        <taxon>Bacillales</taxon>
        <taxon>Thermoactinomycetaceae</taxon>
        <taxon>Melghirimyces</taxon>
    </lineage>
</organism>
<feature type="transmembrane region" description="Helical" evidence="1">
    <location>
        <begin position="89"/>
        <end position="114"/>
    </location>
</feature>
<keyword evidence="1" id="KW-0472">Membrane</keyword>
<keyword evidence="1" id="KW-1133">Transmembrane helix</keyword>
<feature type="transmembrane region" description="Helical" evidence="1">
    <location>
        <begin position="12"/>
        <end position="33"/>
    </location>
</feature>
<dbReference type="Proteomes" id="UP000199387">
    <property type="component" value="Unassembled WGS sequence"/>
</dbReference>
<dbReference type="EMBL" id="FMZA01000012">
    <property type="protein sequence ID" value="SDC64252.1"/>
    <property type="molecule type" value="Genomic_DNA"/>
</dbReference>
<protein>
    <recommendedName>
        <fullName evidence="4">ABC-2 family transporter protein</fullName>
    </recommendedName>
</protein>
<gene>
    <name evidence="2" type="ORF">SAMN04488112_11255</name>
</gene>